<keyword evidence="3 6" id="KW-0378">Hydrolase</keyword>
<comment type="similarity">
    <text evidence="1">Belongs to the peptidase C40 family.</text>
</comment>
<reference evidence="6 7" key="1">
    <citation type="submission" date="2018-08" db="EMBL/GenBank/DDBJ databases">
        <title>The reduced genetic potential of extracellular carbohydrate catabolism in Euzebyella marina RN62, a Flavobacteriia bacterium isolated from the hadal water.</title>
        <authorList>
            <person name="Xue C."/>
        </authorList>
    </citation>
    <scope>NUCLEOTIDE SEQUENCE [LARGE SCALE GENOMIC DNA]</scope>
    <source>
        <strain evidence="6 7">RN62</strain>
    </source>
</reference>
<keyword evidence="7" id="KW-1185">Reference proteome</keyword>
<evidence type="ECO:0000256" key="3">
    <source>
        <dbReference type="ARBA" id="ARBA00022801"/>
    </source>
</evidence>
<evidence type="ECO:0000259" key="5">
    <source>
        <dbReference type="PROSITE" id="PS51935"/>
    </source>
</evidence>
<evidence type="ECO:0000256" key="4">
    <source>
        <dbReference type="ARBA" id="ARBA00022807"/>
    </source>
</evidence>
<dbReference type="OrthoDB" id="9813368at2"/>
<dbReference type="Gene3D" id="2.30.30.40">
    <property type="entry name" value="SH3 Domains"/>
    <property type="match status" value="1"/>
</dbReference>
<dbReference type="KEGG" id="emar:D1013_08180"/>
<dbReference type="PANTHER" id="PTHR47053">
    <property type="entry name" value="MUREIN DD-ENDOPEPTIDASE MEPH-RELATED"/>
    <property type="match status" value="1"/>
</dbReference>
<dbReference type="SUPFAM" id="SSF54001">
    <property type="entry name" value="Cysteine proteinases"/>
    <property type="match status" value="1"/>
</dbReference>
<dbReference type="GO" id="GO:0008234">
    <property type="term" value="F:cysteine-type peptidase activity"/>
    <property type="evidence" value="ECO:0007669"/>
    <property type="project" value="UniProtKB-KW"/>
</dbReference>
<keyword evidence="2" id="KW-0645">Protease</keyword>
<accession>A0A3G2LBM6</accession>
<evidence type="ECO:0000313" key="7">
    <source>
        <dbReference type="Proteomes" id="UP000276309"/>
    </source>
</evidence>
<dbReference type="PROSITE" id="PS51935">
    <property type="entry name" value="NLPC_P60"/>
    <property type="match status" value="1"/>
</dbReference>
<evidence type="ECO:0000256" key="1">
    <source>
        <dbReference type="ARBA" id="ARBA00007074"/>
    </source>
</evidence>
<evidence type="ECO:0000256" key="2">
    <source>
        <dbReference type="ARBA" id="ARBA00022670"/>
    </source>
</evidence>
<dbReference type="InterPro" id="IPR041382">
    <property type="entry name" value="SH3_16"/>
</dbReference>
<dbReference type="InterPro" id="IPR051202">
    <property type="entry name" value="Peptidase_C40"/>
</dbReference>
<organism evidence="6 7">
    <name type="scientific">Euzebyella marina</name>
    <dbReference type="NCBI Taxonomy" id="1761453"/>
    <lineage>
        <taxon>Bacteria</taxon>
        <taxon>Pseudomonadati</taxon>
        <taxon>Bacteroidota</taxon>
        <taxon>Flavobacteriia</taxon>
        <taxon>Flavobacteriales</taxon>
        <taxon>Flavobacteriaceae</taxon>
        <taxon>Euzebyella</taxon>
    </lineage>
</organism>
<dbReference type="Pfam" id="PF18348">
    <property type="entry name" value="SH3_16"/>
    <property type="match status" value="1"/>
</dbReference>
<dbReference type="GO" id="GO:0006508">
    <property type="term" value="P:proteolysis"/>
    <property type="evidence" value="ECO:0007669"/>
    <property type="project" value="UniProtKB-KW"/>
</dbReference>
<dbReference type="Proteomes" id="UP000276309">
    <property type="component" value="Chromosome"/>
</dbReference>
<dbReference type="Pfam" id="PF00877">
    <property type="entry name" value="NLPC_P60"/>
    <property type="match status" value="1"/>
</dbReference>
<proteinExistence type="inferred from homology"/>
<dbReference type="AlphaFoldDB" id="A0A3G2LBM6"/>
<evidence type="ECO:0000313" key="6">
    <source>
        <dbReference type="EMBL" id="AYN69672.1"/>
    </source>
</evidence>
<dbReference type="InterPro" id="IPR000064">
    <property type="entry name" value="NLP_P60_dom"/>
</dbReference>
<dbReference type="Gene3D" id="3.90.1720.10">
    <property type="entry name" value="endopeptidase domain like (from Nostoc punctiforme)"/>
    <property type="match status" value="1"/>
</dbReference>
<dbReference type="InterPro" id="IPR038765">
    <property type="entry name" value="Papain-like_cys_pep_sf"/>
</dbReference>
<sequence length="250" mass="28359">MQYGISHLSIVSIRTQANDSSEMVTQLLYGDHFKVLEERKFYSRIRVAFDKCEGWIQNQQFTFIDESAYNEIEGSESSKLSCDLVSFIEAKDSILLPVVLGSSVGIADRLAHKFEGSFFDCKKEKDSLVQTALLYLNAPFLWGGKSPFGIDASAFTQMVYKINGYNLLRKASEQARQGQALSFIEESEAGDLAFFDNNEGEIFHVGIIMENNYIIHVDGKVRIDRLDHTGIFNTETSKYTYQLRVIKQIV</sequence>
<dbReference type="PANTHER" id="PTHR47053:SF1">
    <property type="entry name" value="MUREIN DD-ENDOPEPTIDASE MEPH-RELATED"/>
    <property type="match status" value="1"/>
</dbReference>
<dbReference type="RefSeq" id="WP_121850661.1">
    <property type="nucleotide sequence ID" value="NZ_CP032050.1"/>
</dbReference>
<feature type="domain" description="NlpC/P60" evidence="5">
    <location>
        <begin position="122"/>
        <end position="246"/>
    </location>
</feature>
<name>A0A3G2LBM6_9FLAO</name>
<keyword evidence="4" id="KW-0788">Thiol protease</keyword>
<dbReference type="EMBL" id="CP032050">
    <property type="protein sequence ID" value="AYN69672.1"/>
    <property type="molecule type" value="Genomic_DNA"/>
</dbReference>
<protein>
    <submittedName>
        <fullName evidence="6">Hydrolase Nlp/P60</fullName>
    </submittedName>
</protein>
<gene>
    <name evidence="6" type="ORF">D1013_08180</name>
</gene>